<reference evidence="2" key="1">
    <citation type="submission" date="2016-10" db="EMBL/GenBank/DDBJ databases">
        <authorList>
            <person name="Varghese N."/>
            <person name="Submissions S."/>
        </authorList>
    </citation>
    <scope>NUCLEOTIDE SEQUENCE [LARGE SCALE GENOMIC DNA]</scope>
    <source>
        <strain evidence="2">DSM 44498</strain>
    </source>
</reference>
<keyword evidence="2" id="KW-1185">Reference proteome</keyword>
<dbReference type="Proteomes" id="UP000183561">
    <property type="component" value="Unassembled WGS sequence"/>
</dbReference>
<proteinExistence type="predicted"/>
<dbReference type="OrthoDB" id="4478614at2"/>
<gene>
    <name evidence="1" type="ORF">SAMN04490239_1807</name>
</gene>
<sequence>MGTTFHGPSPWPHITRAIRTRGPRHAAIAYLGQDAPTLLPLRAGDVLVVNASRAAVRAHATSPAALAHYVAAGVRVLSSPNLHTGVIATGRWAVIGSAGASHSSTISDEAVVITDDPEIVAAVRTFINGIDEITEVDQLFLDNATAIWQIGRAVPLPGIGGRNRAEPDFLPTPVTRMFLWHITHYQPGAAEQHERAAHTSLHSTSAGPAAKYQLEWFRIDTPAGRGRGRLQRGDVLLQVTADNEWLYPPAVVDSDPIAIPHTRTAVAHHLRTRIDLEPIAVTDAEVLLADLGHPGPRLRTDHRIVSASLRAALLRLWNL</sequence>
<evidence type="ECO:0000313" key="2">
    <source>
        <dbReference type="Proteomes" id="UP000183561"/>
    </source>
</evidence>
<organism evidence="1 2">
    <name type="scientific">Rhodococcus koreensis</name>
    <dbReference type="NCBI Taxonomy" id="99653"/>
    <lineage>
        <taxon>Bacteria</taxon>
        <taxon>Bacillati</taxon>
        <taxon>Actinomycetota</taxon>
        <taxon>Actinomycetes</taxon>
        <taxon>Mycobacteriales</taxon>
        <taxon>Nocardiaceae</taxon>
        <taxon>Rhodococcus</taxon>
    </lineage>
</organism>
<dbReference type="AlphaFoldDB" id="A0A1H4MGP0"/>
<dbReference type="EMBL" id="FNSV01000005">
    <property type="protein sequence ID" value="SEB82280.1"/>
    <property type="molecule type" value="Genomic_DNA"/>
</dbReference>
<accession>A0A1H4MGP0</accession>
<evidence type="ECO:0000313" key="1">
    <source>
        <dbReference type="EMBL" id="SEB82280.1"/>
    </source>
</evidence>
<protein>
    <submittedName>
        <fullName evidence="1">Uncharacterized protein</fullName>
    </submittedName>
</protein>
<name>A0A1H4MGP0_9NOCA</name>
<dbReference type="RefSeq" id="WP_072941971.1">
    <property type="nucleotide sequence ID" value="NZ_CP070609.1"/>
</dbReference>